<evidence type="ECO:0000256" key="2">
    <source>
        <dbReference type="SAM" id="MobiDB-lite"/>
    </source>
</evidence>
<dbReference type="AlphaFoldDB" id="A0ABD1QK68"/>
<name>A0ABD1QK68_9LAMI</name>
<dbReference type="PANTHER" id="PTHR47384:SF2">
    <property type="entry name" value="E3 UBIQUITIN-PROTEIN LIGASE CCNB1IP1 HOMOLOG"/>
    <property type="match status" value="1"/>
</dbReference>
<comment type="caution">
    <text evidence="3">The sequence shown here is derived from an EMBL/GenBank/DDBJ whole genome shotgun (WGS) entry which is preliminary data.</text>
</comment>
<feature type="coiled-coil region" evidence="1">
    <location>
        <begin position="52"/>
        <end position="107"/>
    </location>
</feature>
<reference evidence="4" key="1">
    <citation type="submission" date="2024-07" db="EMBL/GenBank/DDBJ databases">
        <title>Two chromosome-level genome assemblies of Korean endemic species Abeliophyllum distichum and Forsythia ovata (Oleaceae).</title>
        <authorList>
            <person name="Jang H."/>
        </authorList>
    </citation>
    <scope>NUCLEOTIDE SEQUENCE [LARGE SCALE GENOMIC DNA]</scope>
</reference>
<dbReference type="Proteomes" id="UP001604336">
    <property type="component" value="Unassembled WGS sequence"/>
</dbReference>
<feature type="region of interest" description="Disordered" evidence="2">
    <location>
        <begin position="169"/>
        <end position="205"/>
    </location>
</feature>
<feature type="compositionally biased region" description="Polar residues" evidence="2">
    <location>
        <begin position="172"/>
        <end position="190"/>
    </location>
</feature>
<gene>
    <name evidence="3" type="ORF">Adt_37197</name>
</gene>
<sequence>MKSSYRSVMFFIGQKDLEMQVKMNRIVSQCLQKCEAMQEKFSEKLEQIHTGYQKMSKRCQMLEQEIESLSKDKQELQEKIVEKSRQKRKLDEMYDQARSEMESLKRSAIQPANHFYSRAGPDLFSNPSAMMDNRGSTRKGNTVLFTALASYHIGRHTLLKLQAPRDDIWPARQNSSNSGPFDISSGSPARQSAVPIDTGNKMAGVRPSFGVGRRAEAGNPTMTLRNLILSPIKRPQLSCNQSQLFSL</sequence>
<accession>A0ABD1QK68</accession>
<evidence type="ECO:0000313" key="3">
    <source>
        <dbReference type="EMBL" id="KAL2476461.1"/>
    </source>
</evidence>
<keyword evidence="4" id="KW-1185">Reference proteome</keyword>
<organism evidence="3 4">
    <name type="scientific">Abeliophyllum distichum</name>
    <dbReference type="NCBI Taxonomy" id="126358"/>
    <lineage>
        <taxon>Eukaryota</taxon>
        <taxon>Viridiplantae</taxon>
        <taxon>Streptophyta</taxon>
        <taxon>Embryophyta</taxon>
        <taxon>Tracheophyta</taxon>
        <taxon>Spermatophyta</taxon>
        <taxon>Magnoliopsida</taxon>
        <taxon>eudicotyledons</taxon>
        <taxon>Gunneridae</taxon>
        <taxon>Pentapetalae</taxon>
        <taxon>asterids</taxon>
        <taxon>lamiids</taxon>
        <taxon>Lamiales</taxon>
        <taxon>Oleaceae</taxon>
        <taxon>Forsythieae</taxon>
        <taxon>Abeliophyllum</taxon>
    </lineage>
</organism>
<protein>
    <submittedName>
        <fullName evidence="3">E3 ubiquitin-protein ligase CCNB1IP1-like protein</fullName>
    </submittedName>
</protein>
<dbReference type="InterPro" id="IPR055328">
    <property type="entry name" value="HEI10-like"/>
</dbReference>
<dbReference type="EMBL" id="JBFOLK010000011">
    <property type="protein sequence ID" value="KAL2476461.1"/>
    <property type="molecule type" value="Genomic_DNA"/>
</dbReference>
<keyword evidence="1" id="KW-0175">Coiled coil</keyword>
<dbReference type="PANTHER" id="PTHR47384">
    <property type="entry name" value="E3 UBIQUITIN-PROTEIN LIGASE CCNB1IP1 HOMOLOG"/>
    <property type="match status" value="1"/>
</dbReference>
<evidence type="ECO:0000313" key="4">
    <source>
        <dbReference type="Proteomes" id="UP001604336"/>
    </source>
</evidence>
<proteinExistence type="predicted"/>
<evidence type="ECO:0000256" key="1">
    <source>
        <dbReference type="SAM" id="Coils"/>
    </source>
</evidence>